<keyword evidence="1" id="KW-0732">Signal</keyword>
<dbReference type="AlphaFoldDB" id="A0A2N3PKZ2"/>
<sequence length="103" mass="10953">MMKKLLILSGIVLGLSSSVFAHTAIMNCFDNGDGSVTCEGAFSDGSSASGVNFYVKQNGKNLIETKFNEHGEAVFKKPNGEYEAVFFGGEGHEVKILGSSILE</sequence>
<gene>
    <name evidence="2" type="ORF">BCM31_06510</name>
</gene>
<evidence type="ECO:0000313" key="2">
    <source>
        <dbReference type="EMBL" id="PKT82339.1"/>
    </source>
</evidence>
<feature type="signal peptide" evidence="1">
    <location>
        <begin position="1"/>
        <end position="21"/>
    </location>
</feature>
<dbReference type="Proteomes" id="UP000233350">
    <property type="component" value="Unassembled WGS sequence"/>
</dbReference>
<dbReference type="EMBL" id="MBPK01000005">
    <property type="protein sequence ID" value="PKT82339.1"/>
    <property type="molecule type" value="Genomic_DNA"/>
</dbReference>
<organism evidence="2 3">
    <name type="scientific">Helicobacter winghamensis</name>
    <dbReference type="NCBI Taxonomy" id="157268"/>
    <lineage>
        <taxon>Bacteria</taxon>
        <taxon>Pseudomonadati</taxon>
        <taxon>Campylobacterota</taxon>
        <taxon>Epsilonproteobacteria</taxon>
        <taxon>Campylobacterales</taxon>
        <taxon>Helicobacteraceae</taxon>
        <taxon>Helicobacter</taxon>
    </lineage>
</organism>
<feature type="chain" id="PRO_5014704055" evidence="1">
    <location>
        <begin position="22"/>
        <end position="103"/>
    </location>
</feature>
<evidence type="ECO:0000256" key="1">
    <source>
        <dbReference type="SAM" id="SignalP"/>
    </source>
</evidence>
<proteinExistence type="predicted"/>
<reference evidence="2 3" key="1">
    <citation type="submission" date="2016-07" db="EMBL/GenBank/DDBJ databases">
        <title>Detection of Helicobacter winghamensis from caecal content of red fox (Vulpes vulpes).</title>
        <authorList>
            <person name="Zanoni R.G."/>
            <person name="Florio D."/>
            <person name="Caffara M."/>
            <person name="Renzi M."/>
            <person name="Parisi A."/>
            <person name="Pasquali F."/>
            <person name="Manfreda G."/>
        </authorList>
    </citation>
    <scope>NUCLEOTIDE SEQUENCE [LARGE SCALE GENOMIC DNA]</scope>
    <source>
        <strain evidence="2 3">295_13</strain>
    </source>
</reference>
<dbReference type="STRING" id="556267.HWAG_01564"/>
<accession>A0A2N3PKZ2</accession>
<name>A0A2N3PKZ2_9HELI</name>
<evidence type="ECO:0000313" key="3">
    <source>
        <dbReference type="Proteomes" id="UP000233350"/>
    </source>
</evidence>
<comment type="caution">
    <text evidence="2">The sequence shown here is derived from an EMBL/GenBank/DDBJ whole genome shotgun (WGS) entry which is preliminary data.</text>
</comment>
<protein>
    <submittedName>
        <fullName evidence="2">Uncharacterized protein</fullName>
    </submittedName>
</protein>
<keyword evidence="3" id="KW-1185">Reference proteome</keyword>